<dbReference type="EMBL" id="CP097562">
    <property type="protein sequence ID" value="USF25042.1"/>
    <property type="molecule type" value="Genomic_DNA"/>
</dbReference>
<dbReference type="OrthoDB" id="5324958at2"/>
<reference evidence="1" key="2">
    <citation type="submission" date="2022-05" db="EMBL/GenBank/DDBJ databases">
        <authorList>
            <person name="Proctor A.L."/>
            <person name="Phillips G.J."/>
            <person name="Wannemuehler M.J."/>
        </authorList>
    </citation>
    <scope>NUCLEOTIDE SEQUENCE</scope>
    <source>
        <strain evidence="1">ASF457</strain>
    </source>
</reference>
<dbReference type="RefSeq" id="WP_023276680.1">
    <property type="nucleotide sequence ID" value="NZ_CP097562.1"/>
</dbReference>
<name>V2Q8C8_9BACT</name>
<gene>
    <name evidence="1" type="ORF">N508_002137</name>
</gene>
<evidence type="ECO:0000313" key="1">
    <source>
        <dbReference type="EMBL" id="USF25042.1"/>
    </source>
</evidence>
<sequence length="113" mass="12250">MKPLLENDKLVCAHQGIVQLKSDKGKDLLVDDNGVITESDLMNSPISGCSHNILGVPKPCTKIVQIPPNALSETLEVNGERVVLEDMVSMIMTDNGVPLQLQGSQEKSLELDK</sequence>
<accession>V2Q8C8</accession>
<organism evidence="1 2">
    <name type="scientific">Mucispirillum schaedleri ASF457</name>
    <dbReference type="NCBI Taxonomy" id="1379858"/>
    <lineage>
        <taxon>Bacteria</taxon>
        <taxon>Pseudomonadati</taxon>
        <taxon>Deferribacterota</taxon>
        <taxon>Deferribacteres</taxon>
        <taxon>Deferribacterales</taxon>
        <taxon>Mucispirillaceae</taxon>
        <taxon>Mucispirillum</taxon>
    </lineage>
</organism>
<reference evidence="1" key="3">
    <citation type="submission" date="2022-06" db="EMBL/GenBank/DDBJ databases">
        <title>Resources to Facilitate Use of the Altered Schaedler Flora (ASF) Mouse Model to Study Microbiome Function.</title>
        <authorList>
            <person name="Proctor A."/>
            <person name="Parvinroo S."/>
            <person name="Richie T."/>
            <person name="Jia X."/>
            <person name="Lee S.T.M."/>
            <person name="Karp P.D."/>
            <person name="Paley S."/>
            <person name="Kostic A.D."/>
            <person name="Pierre J.F."/>
            <person name="Wannemuehler M.J."/>
            <person name="Phillips G.J."/>
        </authorList>
    </citation>
    <scope>NUCLEOTIDE SEQUENCE</scope>
    <source>
        <strain evidence="1">ASF457</strain>
    </source>
</reference>
<keyword evidence="2" id="KW-1185">Reference proteome</keyword>
<reference evidence="1" key="1">
    <citation type="journal article" date="2014" name="Genome Announc.">
        <title>Draft genome sequences of the altered schaedler flora, a defined bacterial community from gnotobiotic mice.</title>
        <authorList>
            <person name="Wannemuehler M.J."/>
            <person name="Overstreet A.M."/>
            <person name="Ward D.V."/>
            <person name="Phillips G.J."/>
        </authorList>
    </citation>
    <scope>NUCLEOTIDE SEQUENCE</scope>
    <source>
        <strain evidence="1">ASF457</strain>
    </source>
</reference>
<evidence type="ECO:0000313" key="2">
    <source>
        <dbReference type="Proteomes" id="UP000017429"/>
    </source>
</evidence>
<dbReference type="AlphaFoldDB" id="V2Q8C8"/>
<dbReference type="KEGG" id="msch:N508_002137"/>
<protein>
    <submittedName>
        <fullName evidence="1">Uncharacterized protein</fullName>
    </submittedName>
</protein>
<dbReference type="Proteomes" id="UP000017429">
    <property type="component" value="Chromosome"/>
</dbReference>
<proteinExistence type="predicted"/>